<evidence type="ECO:0000313" key="3">
    <source>
        <dbReference type="Proteomes" id="UP000603200"/>
    </source>
</evidence>
<accession>A0ABQ4A001</accession>
<comment type="caution">
    <text evidence="2">The sequence shown here is derived from an EMBL/GenBank/DDBJ whole genome shotgun (WGS) entry which is preliminary data.</text>
</comment>
<evidence type="ECO:0000313" key="2">
    <source>
        <dbReference type="EMBL" id="GIE24167.1"/>
    </source>
</evidence>
<proteinExistence type="predicted"/>
<protein>
    <submittedName>
        <fullName evidence="2">Uncharacterized protein</fullName>
    </submittedName>
</protein>
<keyword evidence="3" id="KW-1185">Reference proteome</keyword>
<organism evidence="2 3">
    <name type="scientific">Winogradskya humida</name>
    <dbReference type="NCBI Taxonomy" id="113566"/>
    <lineage>
        <taxon>Bacteria</taxon>
        <taxon>Bacillati</taxon>
        <taxon>Actinomycetota</taxon>
        <taxon>Actinomycetes</taxon>
        <taxon>Micromonosporales</taxon>
        <taxon>Micromonosporaceae</taxon>
        <taxon>Winogradskya</taxon>
    </lineage>
</organism>
<reference evidence="2 3" key="1">
    <citation type="submission" date="2021-01" db="EMBL/GenBank/DDBJ databases">
        <title>Whole genome shotgun sequence of Actinoplanes humidus NBRC 14915.</title>
        <authorList>
            <person name="Komaki H."/>
            <person name="Tamura T."/>
        </authorList>
    </citation>
    <scope>NUCLEOTIDE SEQUENCE [LARGE SCALE GENOMIC DNA]</scope>
    <source>
        <strain evidence="2 3">NBRC 14915</strain>
    </source>
</reference>
<sequence>MDLRTAPPPTEARHPPPSTRVTPGFVARWAWSVDAQYGRGSPAVHFLRRSDLRIEDNLRRVTEGPEPATHSMNAP</sequence>
<dbReference type="Proteomes" id="UP000603200">
    <property type="component" value="Unassembled WGS sequence"/>
</dbReference>
<gene>
    <name evidence="2" type="ORF">Ahu01nite_072690</name>
</gene>
<evidence type="ECO:0000256" key="1">
    <source>
        <dbReference type="SAM" id="MobiDB-lite"/>
    </source>
</evidence>
<feature type="region of interest" description="Disordered" evidence="1">
    <location>
        <begin position="1"/>
        <end position="22"/>
    </location>
</feature>
<feature type="compositionally biased region" description="Pro residues" evidence="1">
    <location>
        <begin position="1"/>
        <end position="18"/>
    </location>
</feature>
<dbReference type="EMBL" id="BOMN01000103">
    <property type="protein sequence ID" value="GIE24167.1"/>
    <property type="molecule type" value="Genomic_DNA"/>
</dbReference>
<name>A0ABQ4A001_9ACTN</name>